<proteinExistence type="predicted"/>
<gene>
    <name evidence="1" type="ORF">S06H3_17036</name>
</gene>
<dbReference type="InterPro" id="IPR038765">
    <property type="entry name" value="Papain-like_cys_pep_sf"/>
</dbReference>
<accession>X1LPB7</accession>
<dbReference type="AlphaFoldDB" id="X1LPB7"/>
<dbReference type="EMBL" id="BARV01008480">
    <property type="protein sequence ID" value="GAI04245.1"/>
    <property type="molecule type" value="Genomic_DNA"/>
</dbReference>
<comment type="caution">
    <text evidence="1">The sequence shown here is derived from an EMBL/GenBank/DDBJ whole genome shotgun (WGS) entry which is preliminary data.</text>
</comment>
<name>X1LPB7_9ZZZZ</name>
<protein>
    <submittedName>
        <fullName evidence="1">Uncharacterized protein</fullName>
    </submittedName>
</protein>
<feature type="non-terminal residue" evidence="1">
    <location>
        <position position="1"/>
    </location>
</feature>
<evidence type="ECO:0000313" key="1">
    <source>
        <dbReference type="EMBL" id="GAI04245.1"/>
    </source>
</evidence>
<sequence length="81" mass="9467">EYITEDLINKLPKSIGIAFVRKGDAEIGLDVAHEGFLFDNQLFLHASSIEKKIMAINFWNYYFTKDNHIPKFDGLIFFKIR</sequence>
<dbReference type="Gene3D" id="2.30.260.10">
    <property type="entry name" value="putative xylanase like domain"/>
    <property type="match status" value="1"/>
</dbReference>
<dbReference type="SUPFAM" id="SSF54001">
    <property type="entry name" value="Cysteine proteinases"/>
    <property type="match status" value="1"/>
</dbReference>
<organism evidence="1">
    <name type="scientific">marine sediment metagenome</name>
    <dbReference type="NCBI Taxonomy" id="412755"/>
    <lineage>
        <taxon>unclassified sequences</taxon>
        <taxon>metagenomes</taxon>
        <taxon>ecological metagenomes</taxon>
    </lineage>
</organism>
<reference evidence="1" key="1">
    <citation type="journal article" date="2014" name="Front. Microbiol.">
        <title>High frequency of phylogenetically diverse reductive dehalogenase-homologous genes in deep subseafloor sedimentary metagenomes.</title>
        <authorList>
            <person name="Kawai M."/>
            <person name="Futagami T."/>
            <person name="Toyoda A."/>
            <person name="Takaki Y."/>
            <person name="Nishi S."/>
            <person name="Hori S."/>
            <person name="Arai W."/>
            <person name="Tsubouchi T."/>
            <person name="Morono Y."/>
            <person name="Uchiyama I."/>
            <person name="Ito T."/>
            <person name="Fujiyama A."/>
            <person name="Inagaki F."/>
            <person name="Takami H."/>
        </authorList>
    </citation>
    <scope>NUCLEOTIDE SEQUENCE</scope>
    <source>
        <strain evidence="1">Expedition CK06-06</strain>
    </source>
</reference>